<protein>
    <submittedName>
        <fullName evidence="1">Uncharacterized protein</fullName>
    </submittedName>
</protein>
<reference evidence="1 2" key="1">
    <citation type="submission" date="2019-02" db="EMBL/GenBank/DDBJ databases">
        <title>Deep-cultivation of Planctomycetes and their phenomic and genomic characterization uncovers novel biology.</title>
        <authorList>
            <person name="Wiegand S."/>
            <person name="Jogler M."/>
            <person name="Boedeker C."/>
            <person name="Pinto D."/>
            <person name="Vollmers J."/>
            <person name="Rivas-Marin E."/>
            <person name="Kohn T."/>
            <person name="Peeters S.H."/>
            <person name="Heuer A."/>
            <person name="Rast P."/>
            <person name="Oberbeckmann S."/>
            <person name="Bunk B."/>
            <person name="Jeske O."/>
            <person name="Meyerdierks A."/>
            <person name="Storesund J.E."/>
            <person name="Kallscheuer N."/>
            <person name="Luecker S."/>
            <person name="Lage O.M."/>
            <person name="Pohl T."/>
            <person name="Merkel B.J."/>
            <person name="Hornburger P."/>
            <person name="Mueller R.-W."/>
            <person name="Bruemmer F."/>
            <person name="Labrenz M."/>
            <person name="Spormann A.M."/>
            <person name="Op Den Camp H."/>
            <person name="Overmann J."/>
            <person name="Amann R."/>
            <person name="Jetten M.S.M."/>
            <person name="Mascher T."/>
            <person name="Medema M.H."/>
            <person name="Devos D.P."/>
            <person name="Kaster A.-K."/>
            <person name="Ovreas L."/>
            <person name="Rohde M."/>
            <person name="Galperin M.Y."/>
            <person name="Jogler C."/>
        </authorList>
    </citation>
    <scope>NUCLEOTIDE SEQUENCE [LARGE SCALE GENOMIC DNA]</scope>
    <source>
        <strain evidence="1 2">Pla144</strain>
    </source>
</reference>
<evidence type="ECO:0000313" key="2">
    <source>
        <dbReference type="Proteomes" id="UP000318437"/>
    </source>
</evidence>
<dbReference type="AlphaFoldDB" id="A0A5C6CX73"/>
<dbReference type="EMBL" id="SJPS01000002">
    <property type="protein sequence ID" value="TWU28177.1"/>
    <property type="molecule type" value="Genomic_DNA"/>
</dbReference>
<dbReference type="OrthoDB" id="835564at2"/>
<dbReference type="RefSeq" id="WP_146449370.1">
    <property type="nucleotide sequence ID" value="NZ_SJPS01000002.1"/>
</dbReference>
<dbReference type="Proteomes" id="UP000318437">
    <property type="component" value="Unassembled WGS sequence"/>
</dbReference>
<keyword evidence="2" id="KW-1185">Reference proteome</keyword>
<organism evidence="1 2">
    <name type="scientific">Bythopirellula polymerisocia</name>
    <dbReference type="NCBI Taxonomy" id="2528003"/>
    <lineage>
        <taxon>Bacteria</taxon>
        <taxon>Pseudomonadati</taxon>
        <taxon>Planctomycetota</taxon>
        <taxon>Planctomycetia</taxon>
        <taxon>Pirellulales</taxon>
        <taxon>Lacipirellulaceae</taxon>
        <taxon>Bythopirellula</taxon>
    </lineage>
</organism>
<evidence type="ECO:0000313" key="1">
    <source>
        <dbReference type="EMBL" id="TWU28177.1"/>
    </source>
</evidence>
<proteinExistence type="predicted"/>
<comment type="caution">
    <text evidence="1">The sequence shown here is derived from an EMBL/GenBank/DDBJ whole genome shotgun (WGS) entry which is preliminary data.</text>
</comment>
<sequence>MFLLTKQQRKAWRNRLTRERLARLAEVETTPTQRSTGLVLSIMLTTKPDPQRGEKISTNYAAYLRPWWTTVNRVGLNGVVLHDGLPADFIASATTEHVRFHRVEPGEWPILHDRHRLCRDYLRTTDEPHVILTDISDVAFKRDPFALIEQDSGKHRLFLGSEEKTVGSSRCLSQEVAKQFGMLLHAERQVINPGILGGQRTEVIKLLDRIIDCISEQSDLVNSDMSIVNKVVHDHYSPSEIFTGFPLHSRFKKWQYQSRAAILHK</sequence>
<gene>
    <name evidence="1" type="ORF">Pla144_14640</name>
</gene>
<name>A0A5C6CX73_9BACT</name>
<accession>A0A5C6CX73</accession>